<comment type="caution">
    <text evidence="1">The sequence shown here is derived from an EMBL/GenBank/DDBJ whole genome shotgun (WGS) entry which is preliminary data.</text>
</comment>
<organism evidence="1">
    <name type="scientific">marine sediment metagenome</name>
    <dbReference type="NCBI Taxonomy" id="412755"/>
    <lineage>
        <taxon>unclassified sequences</taxon>
        <taxon>metagenomes</taxon>
        <taxon>ecological metagenomes</taxon>
    </lineage>
</organism>
<protein>
    <submittedName>
        <fullName evidence="1">Uncharacterized protein</fullName>
    </submittedName>
</protein>
<gene>
    <name evidence="1" type="ORF">S06H3_65516</name>
</gene>
<proteinExistence type="predicted"/>
<feature type="non-terminal residue" evidence="1">
    <location>
        <position position="1"/>
    </location>
</feature>
<feature type="non-terminal residue" evidence="1">
    <location>
        <position position="93"/>
    </location>
</feature>
<evidence type="ECO:0000313" key="1">
    <source>
        <dbReference type="EMBL" id="GAI69655.1"/>
    </source>
</evidence>
<sequence length="93" mass="10587">ILVVEFIALSNDSVGLKVECAQIIQFIMQLLIDENKPSNIGIDNITVRSLDNNNERMYVSSSIATANYLKDNRMIEWLKYSLFNDNSDETILS</sequence>
<reference evidence="1" key="1">
    <citation type="journal article" date="2014" name="Front. Microbiol.">
        <title>High frequency of phylogenetically diverse reductive dehalogenase-homologous genes in deep subseafloor sedimentary metagenomes.</title>
        <authorList>
            <person name="Kawai M."/>
            <person name="Futagami T."/>
            <person name="Toyoda A."/>
            <person name="Takaki Y."/>
            <person name="Nishi S."/>
            <person name="Hori S."/>
            <person name="Arai W."/>
            <person name="Tsubouchi T."/>
            <person name="Morono Y."/>
            <person name="Uchiyama I."/>
            <person name="Ito T."/>
            <person name="Fujiyama A."/>
            <person name="Inagaki F."/>
            <person name="Takami H."/>
        </authorList>
    </citation>
    <scope>NUCLEOTIDE SEQUENCE</scope>
    <source>
        <strain evidence="1">Expedition CK06-06</strain>
    </source>
</reference>
<accession>X1S2J0</accession>
<dbReference type="AlphaFoldDB" id="X1S2J0"/>
<dbReference type="EMBL" id="BARV01044153">
    <property type="protein sequence ID" value="GAI69655.1"/>
    <property type="molecule type" value="Genomic_DNA"/>
</dbReference>
<name>X1S2J0_9ZZZZ</name>